<keyword evidence="1" id="KW-1133">Transmembrane helix</keyword>
<evidence type="ECO:0008006" key="4">
    <source>
        <dbReference type="Google" id="ProtNLM"/>
    </source>
</evidence>
<proteinExistence type="predicted"/>
<keyword evidence="1" id="KW-0812">Transmembrane</keyword>
<dbReference type="Proteomes" id="UP001194696">
    <property type="component" value="Unassembled WGS sequence"/>
</dbReference>
<evidence type="ECO:0000313" key="2">
    <source>
        <dbReference type="EMBL" id="KAG0294185.1"/>
    </source>
</evidence>
<reference evidence="2 3" key="1">
    <citation type="journal article" date="2020" name="Fungal Divers.">
        <title>Resolving the Mortierellaceae phylogeny through synthesis of multi-gene phylogenetics and phylogenomics.</title>
        <authorList>
            <person name="Vandepol N."/>
            <person name="Liber J."/>
            <person name="Desiro A."/>
            <person name="Na H."/>
            <person name="Kennedy M."/>
            <person name="Barry K."/>
            <person name="Grigoriev I.V."/>
            <person name="Miller A.N."/>
            <person name="O'Donnell K."/>
            <person name="Stajich J.E."/>
            <person name="Bonito G."/>
        </authorList>
    </citation>
    <scope>NUCLEOTIDE SEQUENCE [LARGE SCALE GENOMIC DNA]</scope>
    <source>
        <strain evidence="2 3">AD045</strain>
    </source>
</reference>
<evidence type="ECO:0000313" key="3">
    <source>
        <dbReference type="Proteomes" id="UP001194696"/>
    </source>
</evidence>
<comment type="caution">
    <text evidence="2">The sequence shown here is derived from an EMBL/GenBank/DDBJ whole genome shotgun (WGS) entry which is preliminary data.</text>
</comment>
<keyword evidence="1" id="KW-0472">Membrane</keyword>
<keyword evidence="3" id="KW-1185">Reference proteome</keyword>
<dbReference type="EMBL" id="JAAAIM010000128">
    <property type="protein sequence ID" value="KAG0294185.1"/>
    <property type="molecule type" value="Genomic_DNA"/>
</dbReference>
<protein>
    <recommendedName>
        <fullName evidence="4">Copper transporter</fullName>
    </recommendedName>
</protein>
<accession>A0ABQ7K9V2</accession>
<name>A0ABQ7K9V2_9FUNG</name>
<feature type="transmembrane region" description="Helical" evidence="1">
    <location>
        <begin position="153"/>
        <end position="176"/>
    </location>
</feature>
<gene>
    <name evidence="2" type="ORF">BGZ96_001626</name>
</gene>
<organism evidence="2 3">
    <name type="scientific">Linnemannia gamsii</name>
    <dbReference type="NCBI Taxonomy" id="64522"/>
    <lineage>
        <taxon>Eukaryota</taxon>
        <taxon>Fungi</taxon>
        <taxon>Fungi incertae sedis</taxon>
        <taxon>Mucoromycota</taxon>
        <taxon>Mortierellomycotina</taxon>
        <taxon>Mortierellomycetes</taxon>
        <taxon>Mortierellales</taxon>
        <taxon>Mortierellaceae</taxon>
        <taxon>Linnemannia</taxon>
    </lineage>
</organism>
<sequence>MNSGTLTILPADPLEQVLVVEIKITDTKVIALMCYGGRQEATQAPRIVCTHTTTSVLITKAQSMNSDILQRLPNNSFRHKVYNLTSMLSLEHLPSVTTDQSTFDIPKILNASSVATDFFASLGQNFFLDWERSTLYVVYDTVDIIKGYEVPRWLFWTMVGVMVGCLAFWGATEYWVEAKYKRSLYFAVSKELTTGQNNAKPRLHKFDPKTLRFEGKRIVSTEAEQMPEQKTGAVQSSVHTSRDALVTAMVL</sequence>
<evidence type="ECO:0000256" key="1">
    <source>
        <dbReference type="SAM" id="Phobius"/>
    </source>
</evidence>